<evidence type="ECO:0000256" key="2">
    <source>
        <dbReference type="ARBA" id="ARBA00022485"/>
    </source>
</evidence>
<evidence type="ECO:0000256" key="7">
    <source>
        <dbReference type="PIRNR" id="PIRNR000368"/>
    </source>
</evidence>
<comment type="caution">
    <text evidence="8">The sequence shown here is derived from an EMBL/GenBank/DDBJ whole genome shotgun (WGS) entry which is preliminary data.</text>
</comment>
<name>A0A6A7WDB1_9BACT</name>
<dbReference type="PIRSF" id="PIRSF000368">
    <property type="entry name" value="NrdG"/>
    <property type="match status" value="1"/>
</dbReference>
<dbReference type="SUPFAM" id="SSF102114">
    <property type="entry name" value="Radical SAM enzymes"/>
    <property type="match status" value="1"/>
</dbReference>
<dbReference type="GO" id="GO:0051539">
    <property type="term" value="F:4 iron, 4 sulfur cluster binding"/>
    <property type="evidence" value="ECO:0007669"/>
    <property type="project" value="UniProtKB-KW"/>
</dbReference>
<dbReference type="InterPro" id="IPR013785">
    <property type="entry name" value="Aldolase_TIM"/>
</dbReference>
<keyword evidence="7" id="KW-0560">Oxidoreductase</keyword>
<sequence>MISILSIVHDTMVDGPGFRTSIYCAGCPNHCPECHNPQSWDIKNGTMTSTADIMKEIMSDPFANVTFSGGDPMFQAEGFTELAKAIRKESDKTIWCFTGYKYENLLKNPKQLALLQQIDVLVDGPFIKDLRDEELFFRGSSNQRIINVRKSLEKGEVVELIFTKDNPNPQL</sequence>
<reference evidence="8 9" key="1">
    <citation type="submission" date="2019-09" db="EMBL/GenBank/DDBJ databases">
        <title>Distinct polysaccharide growth profiles of human intestinal Prevotella copri isolates.</title>
        <authorList>
            <person name="Fehlner-Peach H."/>
            <person name="Magnabosco C."/>
            <person name="Raghavan V."/>
            <person name="Scher J.U."/>
            <person name="Tett A."/>
            <person name="Cox L.M."/>
            <person name="Gottsegen C."/>
            <person name="Watters A."/>
            <person name="Wiltshire- Gordon J.D."/>
            <person name="Segata N."/>
            <person name="Bonneau R."/>
            <person name="Littman D.R."/>
        </authorList>
    </citation>
    <scope>NUCLEOTIDE SEQUENCE [LARGE SCALE GENOMIC DNA]</scope>
    <source>
        <strain evidence="9">iAQ1173</strain>
    </source>
</reference>
<evidence type="ECO:0000256" key="4">
    <source>
        <dbReference type="ARBA" id="ARBA00022723"/>
    </source>
</evidence>
<dbReference type="NCBIfam" id="TIGR02491">
    <property type="entry name" value="NrdG"/>
    <property type="match status" value="1"/>
</dbReference>
<dbReference type="SFLD" id="SFLDG01066">
    <property type="entry name" value="organic_radical-activating_enz"/>
    <property type="match status" value="1"/>
</dbReference>
<keyword evidence="3" id="KW-0949">S-adenosyl-L-methionine</keyword>
<evidence type="ECO:0000256" key="1">
    <source>
        <dbReference type="ARBA" id="ARBA00001966"/>
    </source>
</evidence>
<keyword evidence="9" id="KW-1185">Reference proteome</keyword>
<dbReference type="InterPro" id="IPR012837">
    <property type="entry name" value="NrdG"/>
</dbReference>
<dbReference type="OrthoDB" id="9782387at2"/>
<dbReference type="PANTHER" id="PTHR30352:SF2">
    <property type="entry name" value="ANAEROBIC RIBONUCLEOSIDE-TRIPHOSPHATE REDUCTASE-ACTIVATING PROTEIN"/>
    <property type="match status" value="1"/>
</dbReference>
<dbReference type="SFLD" id="SFLDF00299">
    <property type="entry name" value="anaerobic_ribonucleoside-triph"/>
    <property type="match status" value="1"/>
</dbReference>
<dbReference type="SFLD" id="SFLDS00029">
    <property type="entry name" value="Radical_SAM"/>
    <property type="match status" value="1"/>
</dbReference>
<dbReference type="EMBL" id="VZAD01000076">
    <property type="protein sequence ID" value="MQP12318.1"/>
    <property type="molecule type" value="Genomic_DNA"/>
</dbReference>
<evidence type="ECO:0000256" key="3">
    <source>
        <dbReference type="ARBA" id="ARBA00022691"/>
    </source>
</evidence>
<dbReference type="InterPro" id="IPR007197">
    <property type="entry name" value="rSAM"/>
</dbReference>
<comment type="cofactor">
    <cofactor evidence="1">
        <name>[4Fe-4S] cluster</name>
        <dbReference type="ChEBI" id="CHEBI:49883"/>
    </cofactor>
</comment>
<dbReference type="EC" id="1.97.1.-" evidence="7"/>
<keyword evidence="2" id="KW-0004">4Fe-4S</keyword>
<dbReference type="Gene3D" id="3.20.20.70">
    <property type="entry name" value="Aldolase class I"/>
    <property type="match status" value="1"/>
</dbReference>
<evidence type="ECO:0000256" key="6">
    <source>
        <dbReference type="ARBA" id="ARBA00023014"/>
    </source>
</evidence>
<gene>
    <name evidence="8" type="primary">nrdG</name>
    <name evidence="8" type="ORF">F7D20_10220</name>
</gene>
<dbReference type="PANTHER" id="PTHR30352">
    <property type="entry name" value="PYRUVATE FORMATE-LYASE-ACTIVATING ENZYME"/>
    <property type="match status" value="1"/>
</dbReference>
<comment type="function">
    <text evidence="7">Activation of anaerobic ribonucleoside-triphosphate reductase under anaerobic conditions by generation of an organic free radical, using S-adenosylmethionine and reduced flavodoxin as cosubstrates to produce 5'-deoxy-adenosine.</text>
</comment>
<dbReference type="InterPro" id="IPR034457">
    <property type="entry name" value="Organic_radical-activating"/>
</dbReference>
<evidence type="ECO:0000313" key="9">
    <source>
        <dbReference type="Proteomes" id="UP000384372"/>
    </source>
</evidence>
<dbReference type="Proteomes" id="UP000384372">
    <property type="component" value="Unassembled WGS sequence"/>
</dbReference>
<dbReference type="SFLD" id="SFLDG01063">
    <property type="entry name" value="activating_enzymes__group_1"/>
    <property type="match status" value="1"/>
</dbReference>
<dbReference type="Pfam" id="PF13353">
    <property type="entry name" value="Fer4_12"/>
    <property type="match status" value="1"/>
</dbReference>
<dbReference type="RefSeq" id="WP_158463945.1">
    <property type="nucleotide sequence ID" value="NZ_VZAD01000076.1"/>
</dbReference>
<accession>A0A6A7WDB1</accession>
<keyword evidence="5" id="KW-0408">Iron</keyword>
<dbReference type="AlphaFoldDB" id="A0A6A7WDB1"/>
<comment type="similarity">
    <text evidence="7">Belongs to the organic radical-activating enzymes family.</text>
</comment>
<organism evidence="8 9">
    <name type="scientific">Segatella copri</name>
    <dbReference type="NCBI Taxonomy" id="165179"/>
    <lineage>
        <taxon>Bacteria</taxon>
        <taxon>Pseudomonadati</taxon>
        <taxon>Bacteroidota</taxon>
        <taxon>Bacteroidia</taxon>
        <taxon>Bacteroidales</taxon>
        <taxon>Prevotellaceae</taxon>
        <taxon>Segatella</taxon>
    </lineage>
</organism>
<dbReference type="GO" id="GO:0046872">
    <property type="term" value="F:metal ion binding"/>
    <property type="evidence" value="ECO:0007669"/>
    <property type="project" value="UniProtKB-KW"/>
</dbReference>
<evidence type="ECO:0000313" key="8">
    <source>
        <dbReference type="EMBL" id="MQP12318.1"/>
    </source>
</evidence>
<dbReference type="GO" id="GO:0043365">
    <property type="term" value="F:[formate-C-acetyltransferase]-activating enzyme activity"/>
    <property type="evidence" value="ECO:0007669"/>
    <property type="project" value="InterPro"/>
</dbReference>
<proteinExistence type="inferred from homology"/>
<keyword evidence="4" id="KW-0479">Metal-binding</keyword>
<evidence type="ECO:0000256" key="5">
    <source>
        <dbReference type="ARBA" id="ARBA00023004"/>
    </source>
</evidence>
<dbReference type="GO" id="GO:0004748">
    <property type="term" value="F:ribonucleoside-diphosphate reductase activity, thioredoxin disulfide as acceptor"/>
    <property type="evidence" value="ECO:0007669"/>
    <property type="project" value="TreeGrafter"/>
</dbReference>
<dbReference type="InterPro" id="IPR058240">
    <property type="entry name" value="rSAM_sf"/>
</dbReference>
<keyword evidence="6" id="KW-0411">Iron-sulfur</keyword>
<protein>
    <recommendedName>
        <fullName evidence="7">Anaerobic ribonucleoside-triphosphate reductase-activating protein</fullName>
        <ecNumber evidence="7">1.97.1.-</ecNumber>
    </recommendedName>
</protein>